<dbReference type="RefSeq" id="WP_004013448.1">
    <property type="nucleotide sequence ID" value="NZ_CAMPUA010000005.1"/>
</dbReference>
<feature type="compositionally biased region" description="Polar residues" evidence="1">
    <location>
        <begin position="1"/>
        <end position="14"/>
    </location>
</feature>
<gene>
    <name evidence="3" type="ORF">HHJ74_06770</name>
    <name evidence="4" type="ORF">HHJ77_05915</name>
    <name evidence="2" type="ORF">HHJ78_01085</name>
    <name evidence="5" type="ORF">NCTC11819_00821</name>
</gene>
<dbReference type="Proteomes" id="UP000575397">
    <property type="component" value="Unassembled WGS sequence"/>
</dbReference>
<evidence type="ECO:0000313" key="2">
    <source>
        <dbReference type="EMBL" id="NMW64164.1"/>
    </source>
</evidence>
<dbReference type="Proteomes" id="UP000578252">
    <property type="component" value="Unassembled WGS sequence"/>
</dbReference>
<dbReference type="EMBL" id="UGGQ01000006">
    <property type="protein sequence ID" value="STO16257.1"/>
    <property type="molecule type" value="Genomic_DNA"/>
</dbReference>
<dbReference type="Proteomes" id="UP000582487">
    <property type="component" value="Unassembled WGS sequence"/>
</dbReference>
<evidence type="ECO:0000313" key="7">
    <source>
        <dbReference type="Proteomes" id="UP000575397"/>
    </source>
</evidence>
<comment type="caution">
    <text evidence="4">The sequence shown here is derived from an EMBL/GenBank/DDBJ whole genome shotgun (WGS) entry which is preliminary data.</text>
</comment>
<protein>
    <submittedName>
        <fullName evidence="4">Uncharacterized protein</fullName>
    </submittedName>
</protein>
<evidence type="ECO:0000313" key="6">
    <source>
        <dbReference type="Proteomes" id="UP000255284"/>
    </source>
</evidence>
<proteinExistence type="predicted"/>
<dbReference type="EMBL" id="JABCUR010000001">
    <property type="protein sequence ID" value="NMW64164.1"/>
    <property type="molecule type" value="Genomic_DNA"/>
</dbReference>
<reference evidence="5 6" key="1">
    <citation type="submission" date="2018-06" db="EMBL/GenBank/DDBJ databases">
        <authorList>
            <consortium name="Pathogen Informatics"/>
            <person name="Doyle S."/>
        </authorList>
    </citation>
    <scope>NUCLEOTIDE SEQUENCE [LARGE SCALE GENOMIC DNA]</scope>
    <source>
        <strain evidence="5 6">NCTC11819</strain>
    </source>
</reference>
<evidence type="ECO:0000313" key="9">
    <source>
        <dbReference type="Proteomes" id="UP000582487"/>
    </source>
</evidence>
<feature type="region of interest" description="Disordered" evidence="1">
    <location>
        <begin position="1"/>
        <end position="30"/>
    </location>
</feature>
<dbReference type="EMBL" id="JABCUV010000006">
    <property type="protein sequence ID" value="NMW93398.1"/>
    <property type="molecule type" value="Genomic_DNA"/>
</dbReference>
<evidence type="ECO:0000313" key="3">
    <source>
        <dbReference type="EMBL" id="NMW93398.1"/>
    </source>
</evidence>
<evidence type="ECO:0000313" key="5">
    <source>
        <dbReference type="EMBL" id="STO16257.1"/>
    </source>
</evidence>
<dbReference type="AlphaFoldDB" id="A0A2J9KNG7"/>
<reference evidence="7 8" key="2">
    <citation type="submission" date="2020-04" db="EMBL/GenBank/DDBJ databases">
        <title>Antimicrobial susceptibility and clonality of vaginal-derived multi-drug resistant Mobiluncus isolates in China.</title>
        <authorList>
            <person name="Zhang X."/>
        </authorList>
    </citation>
    <scope>NUCLEOTIDE SEQUENCE [LARGE SCALE GENOMIC DNA]</scope>
    <source>
        <strain evidence="4 7">12</strain>
        <strain evidence="2 8">13</strain>
        <strain evidence="3 9">7</strain>
    </source>
</reference>
<organism evidence="4 7">
    <name type="scientific">Mobiluncus mulieris</name>
    <dbReference type="NCBI Taxonomy" id="2052"/>
    <lineage>
        <taxon>Bacteria</taxon>
        <taxon>Bacillati</taxon>
        <taxon>Actinomycetota</taxon>
        <taxon>Actinomycetes</taxon>
        <taxon>Actinomycetales</taxon>
        <taxon>Actinomycetaceae</taxon>
        <taxon>Mobiluncus</taxon>
    </lineage>
</organism>
<evidence type="ECO:0000256" key="1">
    <source>
        <dbReference type="SAM" id="MobiDB-lite"/>
    </source>
</evidence>
<evidence type="ECO:0000313" key="4">
    <source>
        <dbReference type="EMBL" id="NMX03469.1"/>
    </source>
</evidence>
<dbReference type="Proteomes" id="UP000255284">
    <property type="component" value="Unassembled WGS sequence"/>
</dbReference>
<dbReference type="GeneID" id="61169103"/>
<dbReference type="OrthoDB" id="3837971at2"/>
<evidence type="ECO:0000313" key="8">
    <source>
        <dbReference type="Proteomes" id="UP000578252"/>
    </source>
</evidence>
<sequence>MNEETWTIEQMSPETNERIANAPNPSPATLRRRQNPLLQLFAFAGFNWRILRLVTIAKFGGHK</sequence>
<accession>A0A2J9KNG7</accession>
<dbReference type="EMBL" id="JABCUS010000011">
    <property type="protein sequence ID" value="NMX03469.1"/>
    <property type="molecule type" value="Genomic_DNA"/>
</dbReference>
<name>A0A2J9KNG7_9ACTO</name>